<name>A0ABV6YXH5_UNCC1</name>
<accession>A0ABV6YXH5</accession>
<proteinExistence type="predicted"/>
<reference evidence="1 2" key="1">
    <citation type="submission" date="2024-09" db="EMBL/GenBank/DDBJ databases">
        <title>Laminarin stimulates single cell rates of sulfate reduction while oxygen inhibits transcriptomic activity in coastal marine sediment.</title>
        <authorList>
            <person name="Lindsay M."/>
            <person name="Orcutt B."/>
            <person name="Emerson D."/>
            <person name="Stepanauskas R."/>
            <person name="D'Angelo T."/>
        </authorList>
    </citation>
    <scope>NUCLEOTIDE SEQUENCE [LARGE SCALE GENOMIC DNA]</scope>
    <source>
        <strain evidence="1">SAG AM-311-K15</strain>
    </source>
</reference>
<evidence type="ECO:0000313" key="2">
    <source>
        <dbReference type="Proteomes" id="UP001594351"/>
    </source>
</evidence>
<comment type="caution">
    <text evidence="1">The sequence shown here is derived from an EMBL/GenBank/DDBJ whole genome shotgun (WGS) entry which is preliminary data.</text>
</comment>
<organism evidence="1 2">
    <name type="scientific">candidate division CSSED10-310 bacterium</name>
    <dbReference type="NCBI Taxonomy" id="2855610"/>
    <lineage>
        <taxon>Bacteria</taxon>
        <taxon>Bacteria division CSSED10-310</taxon>
    </lineage>
</organism>
<sequence>MRFLPKVKVVQENLDLSIINVQKAIEKLLTEKFLGYVAIYFNEENEALMLIDKGKIPDQIFFSSEKVLIGKEAKDEIADWLVKNTGHVDIVELNDKAFKTLIAVLYGQNYFGLLDSSYIDFPGLLTQIQTDRLEGSIAINGEEDSALLYFVDGKPSSIYFKGKNIRKGSKNEIVQLVAKKPVQIEFFTVPLKLPAEKEKRDILIGDKKETLNLQKITEEGQTWFEDQYGNRYKKSQIKDLWDKYHIVL</sequence>
<protein>
    <recommendedName>
        <fullName evidence="3">DUF4388 domain-containing protein</fullName>
    </recommendedName>
</protein>
<dbReference type="EMBL" id="JBHPBY010000132">
    <property type="protein sequence ID" value="MFC1850893.1"/>
    <property type="molecule type" value="Genomic_DNA"/>
</dbReference>
<gene>
    <name evidence="1" type="ORF">ACFL27_11925</name>
</gene>
<dbReference type="Proteomes" id="UP001594351">
    <property type="component" value="Unassembled WGS sequence"/>
</dbReference>
<keyword evidence="2" id="KW-1185">Reference proteome</keyword>
<evidence type="ECO:0000313" key="1">
    <source>
        <dbReference type="EMBL" id="MFC1850893.1"/>
    </source>
</evidence>
<evidence type="ECO:0008006" key="3">
    <source>
        <dbReference type="Google" id="ProtNLM"/>
    </source>
</evidence>